<evidence type="ECO:0000313" key="1">
    <source>
        <dbReference type="EMBL" id="APH55417.1"/>
    </source>
</evidence>
<dbReference type="Proteomes" id="UP000182373">
    <property type="component" value="Chromosome"/>
</dbReference>
<sequence>MFSLKRIRRGLWASPFLFRWAIGKGRLKPCHQATIPRSCGMGHDMIMNSRIPSCICTWMGSALLAVVLGSGVTPGLADAPQLITSDTLDYCQQLQHKVARQEAHFVLGAPPSDVTQLADQGRHLCDQGHVRGGILRLRKALLILRHAEKAAR</sequence>
<evidence type="ECO:0000313" key="2">
    <source>
        <dbReference type="Proteomes" id="UP000182373"/>
    </source>
</evidence>
<protein>
    <submittedName>
        <fullName evidence="1">Secreted protein</fullName>
    </submittedName>
</protein>
<gene>
    <name evidence="1" type="ORF">GbCGDNIH9_2097</name>
</gene>
<proteinExistence type="predicted"/>
<dbReference type="AlphaFoldDB" id="A0AAC9KE09"/>
<name>A0AAC9KE09_9PROT</name>
<dbReference type="EMBL" id="CP018191">
    <property type="protein sequence ID" value="APH55417.1"/>
    <property type="molecule type" value="Genomic_DNA"/>
</dbReference>
<organism evidence="1 2">
    <name type="scientific">Granulibacter bethesdensis</name>
    <dbReference type="NCBI Taxonomy" id="364410"/>
    <lineage>
        <taxon>Bacteria</taxon>
        <taxon>Pseudomonadati</taxon>
        <taxon>Pseudomonadota</taxon>
        <taxon>Alphaproteobacteria</taxon>
        <taxon>Acetobacterales</taxon>
        <taxon>Acetobacteraceae</taxon>
        <taxon>Granulibacter</taxon>
    </lineage>
</organism>
<reference evidence="2" key="1">
    <citation type="submission" date="2016-11" db="EMBL/GenBank/DDBJ databases">
        <title>Comparative genomic and phenotypic analysis of Granulibacter bethesdensis clinical isolates from patients with chronic granulomatous disease.</title>
        <authorList>
            <person name="Zarember K.A."/>
            <person name="Porcella S.F."/>
            <person name="Chu J."/>
            <person name="Ding L."/>
            <person name="Dahlstrom E."/>
            <person name="Barbian K."/>
            <person name="Martens C."/>
            <person name="Sykora L."/>
            <person name="Kramer S."/>
            <person name="Pettinato A.M."/>
            <person name="Hong H."/>
            <person name="Wald G."/>
            <person name="Berg L.J."/>
            <person name="Rogge L.S."/>
            <person name="Greenberg D.E."/>
            <person name="Falcone E.L."/>
            <person name="Neves J.F."/>
            <person name="Simoes M.J."/>
            <person name="Casal M."/>
            <person name="Rodriguez-Lopez F.C."/>
            <person name="Zelazny A."/>
            <person name="Gallin J.I."/>
            <person name="Holland S.M."/>
        </authorList>
    </citation>
    <scope>NUCLEOTIDE SEQUENCE [LARGE SCALE GENOMIC DNA]</scope>
    <source>
        <strain evidence="2">NIH9.1</strain>
    </source>
</reference>
<accession>A0AAC9KE09</accession>